<name>A0ABV7V7R9_9SPHN</name>
<accession>A0ABV7V7R9</accession>
<keyword evidence="2" id="KW-1185">Reference proteome</keyword>
<proteinExistence type="predicted"/>
<evidence type="ECO:0000313" key="1">
    <source>
        <dbReference type="EMBL" id="MFC3673440.1"/>
    </source>
</evidence>
<gene>
    <name evidence="1" type="ORF">ACFOOT_18615</name>
</gene>
<protein>
    <submittedName>
        <fullName evidence="1">Uncharacterized protein</fullName>
    </submittedName>
</protein>
<dbReference type="RefSeq" id="WP_191326262.1">
    <property type="nucleotide sequence ID" value="NZ_BMZP01000036.1"/>
</dbReference>
<comment type="caution">
    <text evidence="1">The sequence shown here is derived from an EMBL/GenBank/DDBJ whole genome shotgun (WGS) entry which is preliminary data.</text>
</comment>
<organism evidence="1 2">
    <name type="scientific">Novosphingobium pokkalii</name>
    <dbReference type="NCBI Taxonomy" id="1770194"/>
    <lineage>
        <taxon>Bacteria</taxon>
        <taxon>Pseudomonadati</taxon>
        <taxon>Pseudomonadota</taxon>
        <taxon>Alphaproteobacteria</taxon>
        <taxon>Sphingomonadales</taxon>
        <taxon>Sphingomonadaceae</taxon>
        <taxon>Novosphingobium</taxon>
    </lineage>
</organism>
<dbReference type="Proteomes" id="UP001595683">
    <property type="component" value="Unassembled WGS sequence"/>
</dbReference>
<reference evidence="2" key="1">
    <citation type="journal article" date="2019" name="Int. J. Syst. Evol. Microbiol.">
        <title>The Global Catalogue of Microorganisms (GCM) 10K type strain sequencing project: providing services to taxonomists for standard genome sequencing and annotation.</title>
        <authorList>
            <consortium name="The Broad Institute Genomics Platform"/>
            <consortium name="The Broad Institute Genome Sequencing Center for Infectious Disease"/>
            <person name="Wu L."/>
            <person name="Ma J."/>
        </authorList>
    </citation>
    <scope>NUCLEOTIDE SEQUENCE [LARGE SCALE GENOMIC DNA]</scope>
    <source>
        <strain evidence="2">KCTC 42224</strain>
    </source>
</reference>
<dbReference type="EMBL" id="JBHRYE010000045">
    <property type="protein sequence ID" value="MFC3673440.1"/>
    <property type="molecule type" value="Genomic_DNA"/>
</dbReference>
<evidence type="ECO:0000313" key="2">
    <source>
        <dbReference type="Proteomes" id="UP001595683"/>
    </source>
</evidence>
<sequence length="210" mass="23756">MDDSDRDLTFFDGCIRTYGAATRHMMKVWQDVTGKPMDRLSGYPKDRFREALGYFVRAMESGDAAGLRAKLDEATGDDGILKSLIEDSLASPEEALAPDVDDVPPSTFKKAIWAEALHRVGDEAVDVDLDDFLRGVVSRVICEMGWKRRFNVGENRHFPRMVQWLREVEEETTWDEGVGLHLMNRASAGRVALYPANPHNLKVRLDADWL</sequence>